<accession>A0A8H5G7F6</accession>
<evidence type="ECO:0000313" key="2">
    <source>
        <dbReference type="EMBL" id="KAF5359566.1"/>
    </source>
</evidence>
<dbReference type="InterPro" id="IPR025554">
    <property type="entry name" value="DUF4140"/>
</dbReference>
<sequence length="505" mass="56588">MSTVHDELNLSASLDSKITSVTLYPDCAHITRSFHVVLKGGTTNVKLYGGLPYSKVPPAIVRVEKSPNVALRDVQITEDPNRIPEGNIKPISTEDLEEEKELLQKSLLRCELASTLLEVSIRAINTRETAIQSVDDAVHLYVERAEVWDKKIQGLERGIRDLERRIQVNPPQEKQNPLQDTTEARGLELEGPRFSDHIIQFNLKADAGGRVQAEVRLVYVQMQASWVPEYDIFATSINSEDEVKLAVAHKAIVTNETKEENDRRDIANASHFLSDKVSIPEGKHKVTIPQFEPDVALKRYCTPAHDGRVSLEAKITNNNDFSLRSGDVHIYCDGNYIQTTHIYASSPGEYFTIDLGFDPKMSVVYPSPITVVTSTEYQSTEHKFSRRVSVQNNRATTVAPFVLIDQYPIANEQNMFTRLEQPELTVGVDMSIRSLENVPEGCSIIATWDKSQMPPQSEGQEDLGRTGLINWVCQIGGKQEISIDVQWVVCLQDFGGVQDRLVVCS</sequence>
<organism evidence="2 3">
    <name type="scientific">Leucocoprinus leucothites</name>
    <dbReference type="NCBI Taxonomy" id="201217"/>
    <lineage>
        <taxon>Eukaryota</taxon>
        <taxon>Fungi</taxon>
        <taxon>Dikarya</taxon>
        <taxon>Basidiomycota</taxon>
        <taxon>Agaricomycotina</taxon>
        <taxon>Agaricomycetes</taxon>
        <taxon>Agaricomycetidae</taxon>
        <taxon>Agaricales</taxon>
        <taxon>Agaricineae</taxon>
        <taxon>Agaricaceae</taxon>
        <taxon>Leucocoprinus</taxon>
    </lineage>
</organism>
<keyword evidence="3" id="KW-1185">Reference proteome</keyword>
<dbReference type="Pfam" id="PF13600">
    <property type="entry name" value="DUF4140"/>
    <property type="match status" value="1"/>
</dbReference>
<dbReference type="Proteomes" id="UP000559027">
    <property type="component" value="Unassembled WGS sequence"/>
</dbReference>
<gene>
    <name evidence="2" type="ORF">D9756_002995</name>
</gene>
<feature type="domain" description="DUF4140" evidence="1">
    <location>
        <begin position="21"/>
        <end position="121"/>
    </location>
</feature>
<name>A0A8H5G7F6_9AGAR</name>
<dbReference type="OrthoDB" id="10068793at2759"/>
<evidence type="ECO:0000259" key="1">
    <source>
        <dbReference type="Pfam" id="PF13600"/>
    </source>
</evidence>
<proteinExistence type="predicted"/>
<dbReference type="PANTHER" id="PTHR31005:SF8">
    <property type="entry name" value="DUF4139 DOMAIN-CONTAINING PROTEIN"/>
    <property type="match status" value="1"/>
</dbReference>
<dbReference type="PANTHER" id="PTHR31005">
    <property type="entry name" value="DUF4139 DOMAIN-CONTAINING PROTEIN"/>
    <property type="match status" value="1"/>
</dbReference>
<evidence type="ECO:0000313" key="3">
    <source>
        <dbReference type="Proteomes" id="UP000559027"/>
    </source>
</evidence>
<dbReference type="EMBL" id="JAACJO010000004">
    <property type="protein sequence ID" value="KAF5359566.1"/>
    <property type="molecule type" value="Genomic_DNA"/>
</dbReference>
<protein>
    <recommendedName>
        <fullName evidence="1">DUF4140 domain-containing protein</fullName>
    </recommendedName>
</protein>
<dbReference type="AlphaFoldDB" id="A0A8H5G7F6"/>
<reference evidence="2 3" key="1">
    <citation type="journal article" date="2020" name="ISME J.">
        <title>Uncovering the hidden diversity of litter-decomposition mechanisms in mushroom-forming fungi.</title>
        <authorList>
            <person name="Floudas D."/>
            <person name="Bentzer J."/>
            <person name="Ahren D."/>
            <person name="Johansson T."/>
            <person name="Persson P."/>
            <person name="Tunlid A."/>
        </authorList>
    </citation>
    <scope>NUCLEOTIDE SEQUENCE [LARGE SCALE GENOMIC DNA]</scope>
    <source>
        <strain evidence="2 3">CBS 146.42</strain>
    </source>
</reference>
<comment type="caution">
    <text evidence="2">The sequence shown here is derived from an EMBL/GenBank/DDBJ whole genome shotgun (WGS) entry which is preliminary data.</text>
</comment>
<dbReference type="InterPro" id="IPR011935">
    <property type="entry name" value="CHP02231"/>
</dbReference>